<keyword evidence="4" id="KW-0862">Zinc</keyword>
<gene>
    <name evidence="6" type="ORF">JKP34_10475</name>
</gene>
<dbReference type="EMBL" id="JAERQG010000002">
    <property type="protein sequence ID" value="MBL0765678.1"/>
    <property type="molecule type" value="Genomic_DNA"/>
</dbReference>
<dbReference type="AlphaFoldDB" id="A0A937DH98"/>
<dbReference type="SUPFAM" id="SSF53187">
    <property type="entry name" value="Zn-dependent exopeptidases"/>
    <property type="match status" value="1"/>
</dbReference>
<evidence type="ECO:0000256" key="1">
    <source>
        <dbReference type="ARBA" id="ARBA00001947"/>
    </source>
</evidence>
<dbReference type="GO" id="GO:0016811">
    <property type="term" value="F:hydrolase activity, acting on carbon-nitrogen (but not peptide) bonds, in linear amides"/>
    <property type="evidence" value="ECO:0007669"/>
    <property type="project" value="InterPro"/>
</dbReference>
<reference evidence="6" key="1">
    <citation type="submission" date="2021-01" db="EMBL/GenBank/DDBJ databases">
        <title>Marivirga sp. nov., isolated from intertidal surface sediments.</title>
        <authorList>
            <person name="Zhang M."/>
        </authorList>
    </citation>
    <scope>NUCLEOTIDE SEQUENCE</scope>
    <source>
        <strain evidence="6">SM1354</strain>
    </source>
</reference>
<evidence type="ECO:0000256" key="2">
    <source>
        <dbReference type="ARBA" id="ARBA00022723"/>
    </source>
</evidence>
<evidence type="ECO:0000256" key="3">
    <source>
        <dbReference type="ARBA" id="ARBA00022801"/>
    </source>
</evidence>
<evidence type="ECO:0000313" key="7">
    <source>
        <dbReference type="Proteomes" id="UP000642920"/>
    </source>
</evidence>
<dbReference type="RefSeq" id="WP_201920773.1">
    <property type="nucleotide sequence ID" value="NZ_JAERQG010000002.1"/>
</dbReference>
<dbReference type="Proteomes" id="UP000642920">
    <property type="component" value="Unassembled WGS sequence"/>
</dbReference>
<dbReference type="GO" id="GO:0046872">
    <property type="term" value="F:metal ion binding"/>
    <property type="evidence" value="ECO:0007669"/>
    <property type="project" value="UniProtKB-KW"/>
</dbReference>
<feature type="domain" description="Succinylglutamate desuccinylase/Aspartoacylase catalytic" evidence="5">
    <location>
        <begin position="41"/>
        <end position="221"/>
    </location>
</feature>
<dbReference type="GO" id="GO:0016788">
    <property type="term" value="F:hydrolase activity, acting on ester bonds"/>
    <property type="evidence" value="ECO:0007669"/>
    <property type="project" value="InterPro"/>
</dbReference>
<dbReference type="InterPro" id="IPR043795">
    <property type="entry name" value="N-alpha-Ac-DABA-like"/>
</dbReference>
<keyword evidence="7" id="KW-1185">Reference proteome</keyword>
<dbReference type="InterPro" id="IPR055438">
    <property type="entry name" value="AstE_AspA_cat"/>
</dbReference>
<evidence type="ECO:0000313" key="6">
    <source>
        <dbReference type="EMBL" id="MBL0765678.1"/>
    </source>
</evidence>
<comment type="caution">
    <text evidence="6">The sequence shown here is derived from an EMBL/GenBank/DDBJ whole genome shotgun (WGS) entry which is preliminary data.</text>
</comment>
<evidence type="ECO:0000259" key="5">
    <source>
        <dbReference type="Pfam" id="PF24827"/>
    </source>
</evidence>
<dbReference type="PIRSF" id="PIRSF039012">
    <property type="entry name" value="ASP"/>
    <property type="match status" value="1"/>
</dbReference>
<comment type="cofactor">
    <cofactor evidence="1">
        <name>Zn(2+)</name>
        <dbReference type="ChEBI" id="CHEBI:29105"/>
    </cofactor>
</comment>
<dbReference type="Pfam" id="PF24827">
    <property type="entry name" value="AstE_AspA_cat"/>
    <property type="match status" value="1"/>
</dbReference>
<sequence length="311" mass="34064">MEIAGYYIAPGTQKKVDINIAKLPSRSDIDISITIARSEQPGPVLLLSGGLHGDEINGSEIVRRLIESDKHIPLKGTIICIPIINVYGFIHFSRYVPDGKDVNRSFPGNKNGSLASRVAYFLTKNIIPLIDYGIDFHTGGADRTNYPQIRCVLRDDVNNELANVFNAPFTLDSKFRPKSFRQTAGRFGKRILVYEGGESSRFDEHAIEEGMAGALRVMKHLGMVDEAPKANSKSLLINSSSWVRSKKSGVFLTEVKSGQLVKKNQVLGTINDPFGGFSNKIKATASGYVIGLNNNPIVHEGDALIHIGVIK</sequence>
<name>A0A937DH98_9BACT</name>
<dbReference type="PANTHER" id="PTHR37326:SF2">
    <property type="entry name" value="SUCCINYLGLUTAMATE DESUCCINYLASE_ASPARTOACYLASE FAMILY PROTEIN"/>
    <property type="match status" value="1"/>
</dbReference>
<keyword evidence="2" id="KW-0479">Metal-binding</keyword>
<organism evidence="6 7">
    <name type="scientific">Marivirga atlantica</name>
    <dbReference type="NCBI Taxonomy" id="1548457"/>
    <lineage>
        <taxon>Bacteria</taxon>
        <taxon>Pseudomonadati</taxon>
        <taxon>Bacteroidota</taxon>
        <taxon>Cytophagia</taxon>
        <taxon>Cytophagales</taxon>
        <taxon>Marivirgaceae</taxon>
        <taxon>Marivirga</taxon>
    </lineage>
</organism>
<accession>A0A937DH98</accession>
<dbReference type="CDD" id="cd06251">
    <property type="entry name" value="M14_ASTE_ASPA-like"/>
    <property type="match status" value="1"/>
</dbReference>
<proteinExistence type="predicted"/>
<dbReference type="InterPro" id="IPR053138">
    <property type="entry name" value="N-alpha-Ac-DABA_deacetylase"/>
</dbReference>
<dbReference type="PANTHER" id="PTHR37326">
    <property type="entry name" value="BLL3975 PROTEIN"/>
    <property type="match status" value="1"/>
</dbReference>
<keyword evidence="3" id="KW-0378">Hydrolase</keyword>
<dbReference type="Gene3D" id="3.40.630.10">
    <property type="entry name" value="Zn peptidases"/>
    <property type="match status" value="1"/>
</dbReference>
<protein>
    <submittedName>
        <fullName evidence="6">Succinylglutamate desuccinylase/aspartoacylase family protein</fullName>
    </submittedName>
</protein>
<evidence type="ECO:0000256" key="4">
    <source>
        <dbReference type="ARBA" id="ARBA00022833"/>
    </source>
</evidence>